<keyword evidence="3" id="KW-1185">Reference proteome</keyword>
<dbReference type="Proteomes" id="UP001218218">
    <property type="component" value="Unassembled WGS sequence"/>
</dbReference>
<protein>
    <submittedName>
        <fullName evidence="2">Kinase-like domain-containing protein</fullName>
    </submittedName>
</protein>
<feature type="domain" description="Aminoglycoside phosphotransferase" evidence="1">
    <location>
        <begin position="16"/>
        <end position="158"/>
    </location>
</feature>
<dbReference type="PANTHER" id="PTHR47829:SF1">
    <property type="entry name" value="HAD FAMILY PHOSPHATASE"/>
    <property type="match status" value="1"/>
</dbReference>
<dbReference type="Gene3D" id="3.90.1200.10">
    <property type="match status" value="1"/>
</dbReference>
<dbReference type="AlphaFoldDB" id="A0AAD7A751"/>
<accession>A0AAD7A751</accession>
<keyword evidence="2" id="KW-0808">Transferase</keyword>
<dbReference type="CDD" id="cd05154">
    <property type="entry name" value="ACAD10_11_N-like"/>
    <property type="match status" value="1"/>
</dbReference>
<evidence type="ECO:0000259" key="1">
    <source>
        <dbReference type="Pfam" id="PF01636"/>
    </source>
</evidence>
<dbReference type="EMBL" id="JARIHO010000014">
    <property type="protein sequence ID" value="KAJ7350551.1"/>
    <property type="molecule type" value="Genomic_DNA"/>
</dbReference>
<dbReference type="InterPro" id="IPR011009">
    <property type="entry name" value="Kinase-like_dom_sf"/>
</dbReference>
<proteinExistence type="predicted"/>
<reference evidence="2" key="1">
    <citation type="submission" date="2023-03" db="EMBL/GenBank/DDBJ databases">
        <title>Massive genome expansion in bonnet fungi (Mycena s.s.) driven by repeated elements and novel gene families across ecological guilds.</title>
        <authorList>
            <consortium name="Lawrence Berkeley National Laboratory"/>
            <person name="Harder C.B."/>
            <person name="Miyauchi S."/>
            <person name="Viragh M."/>
            <person name="Kuo A."/>
            <person name="Thoen E."/>
            <person name="Andreopoulos B."/>
            <person name="Lu D."/>
            <person name="Skrede I."/>
            <person name="Drula E."/>
            <person name="Henrissat B."/>
            <person name="Morin E."/>
            <person name="Kohler A."/>
            <person name="Barry K."/>
            <person name="LaButti K."/>
            <person name="Morin E."/>
            <person name="Salamov A."/>
            <person name="Lipzen A."/>
            <person name="Mereny Z."/>
            <person name="Hegedus B."/>
            <person name="Baldrian P."/>
            <person name="Stursova M."/>
            <person name="Weitz H."/>
            <person name="Taylor A."/>
            <person name="Grigoriev I.V."/>
            <person name="Nagy L.G."/>
            <person name="Martin F."/>
            <person name="Kauserud H."/>
        </authorList>
    </citation>
    <scope>NUCLEOTIDE SEQUENCE</scope>
    <source>
        <strain evidence="2">CBHHK002</strain>
    </source>
</reference>
<name>A0AAD7A751_9AGAR</name>
<organism evidence="2 3">
    <name type="scientific">Mycena albidolilacea</name>
    <dbReference type="NCBI Taxonomy" id="1033008"/>
    <lineage>
        <taxon>Eukaryota</taxon>
        <taxon>Fungi</taxon>
        <taxon>Dikarya</taxon>
        <taxon>Basidiomycota</taxon>
        <taxon>Agaricomycotina</taxon>
        <taxon>Agaricomycetes</taxon>
        <taxon>Agaricomycetidae</taxon>
        <taxon>Agaricales</taxon>
        <taxon>Marasmiineae</taxon>
        <taxon>Mycenaceae</taxon>
        <taxon>Mycena</taxon>
    </lineage>
</organism>
<dbReference type="GO" id="GO:0016301">
    <property type="term" value="F:kinase activity"/>
    <property type="evidence" value="ECO:0007669"/>
    <property type="project" value="UniProtKB-KW"/>
</dbReference>
<comment type="caution">
    <text evidence="2">The sequence shown here is derived from an EMBL/GenBank/DDBJ whole genome shotgun (WGS) entry which is preliminary data.</text>
</comment>
<sequence>MLMSEYFSRPLSSWLSAIAALAALGSISPASIGLSKFGPSSDYFPRQIKSLSRVSNAQAAVVDLDTKRPIGDIPYFEELMAWYRAHLPDEKKTGLRIVHGDYKLDNLIFHPTENRVIGILDWELCTLGSPLADFANLTMPWSIRPTDMQIGAVMSGSFKGASERQPIALEELEREYCRHTNQPYPIPEMVFARSWMLFRLAVISQGIAARVARKQASSDQAFILAKAFPLIGKVAKNVNEEADSSFGPRSKL</sequence>
<evidence type="ECO:0000313" key="3">
    <source>
        <dbReference type="Proteomes" id="UP001218218"/>
    </source>
</evidence>
<dbReference type="InterPro" id="IPR052898">
    <property type="entry name" value="ACAD10-like"/>
</dbReference>
<dbReference type="Pfam" id="PF01636">
    <property type="entry name" value="APH"/>
    <property type="match status" value="1"/>
</dbReference>
<gene>
    <name evidence="2" type="ORF">DFH08DRAFT_112608</name>
</gene>
<evidence type="ECO:0000313" key="2">
    <source>
        <dbReference type="EMBL" id="KAJ7350551.1"/>
    </source>
</evidence>
<keyword evidence="2" id="KW-0418">Kinase</keyword>
<dbReference type="InterPro" id="IPR041726">
    <property type="entry name" value="ACAD10_11_N"/>
</dbReference>
<dbReference type="PANTHER" id="PTHR47829">
    <property type="entry name" value="HYDROLASE, PUTATIVE (AFU_ORTHOLOGUE AFUA_1G12880)-RELATED"/>
    <property type="match status" value="1"/>
</dbReference>
<dbReference type="SUPFAM" id="SSF56112">
    <property type="entry name" value="Protein kinase-like (PK-like)"/>
    <property type="match status" value="1"/>
</dbReference>
<dbReference type="InterPro" id="IPR002575">
    <property type="entry name" value="Aminoglycoside_PTrfase"/>
</dbReference>